<dbReference type="InterPro" id="IPR036457">
    <property type="entry name" value="PPM-type-like_dom_sf"/>
</dbReference>
<evidence type="ECO:0000256" key="16">
    <source>
        <dbReference type="SAM" id="MobiDB-lite"/>
    </source>
</evidence>
<sequence>MLESGLEWVVRESGASVGGVALLDPEERVLRMAALAGLPPDMAAPWLRIGLDEDVPLAQVVRSGRPSWVPVGDLPRRYPQLSLLLPYPFALADVPISAGGTCWGALSLFFPSNHPRELSRRQWAVLEAGCRRIGTMLCRAAEQGRPVRAGDNPHLCRPRGYVHSPEAAQAAAELLDLLPEGHCRLDLEGRVTYGDAAAAELLGTDLRALLGRPPWQALPWLTDPVYEDRYRSALFSRRATSFTALRPPDRALRFQLYPGAFGFSMRISPAPQAPAERRPPAESRAPVGANAPGEGRAEGGAPGEGAPGEGGAQAAGGVTAAPGGGVAPVEGVEPTRAGVLYQMMRLVSTLTETFGVKDVVSVATDQIMPVLDAQALVLFVVDSGRLRIVGQRGYEPSVLDRFDAAPLRPPDTPSARAAEEGRALFYGSPGELERDYPDVVLVAGKGAWVFLPLIVSGRPVGACAVAYDRPRSFTPNERTLMPSIAAQLAQALDRALLYDATQQFARRLQTGLLPRTLPQVPGLEVAARYLPATRGMEIGGDFYDVIRLSGNEAGAAIGDVQGHNIKAAALMGQVRTAVHAGAGTAPGAVLARTNRLLIDLDPGLFTSCVYAHIDLGNRCATLASAGHPPPLLRHPDGRVTVLRIPPGPLLGVVPEAGYPEIDVQLAPGTVLLMYTDGLIERPGGDLDEAAGEVAAYLTRETDSGGPLEDLADALIRRYTGAEEVRRDDVALLLLGVRQ</sequence>
<keyword evidence="3" id="KW-0808">Transferase</keyword>
<dbReference type="Gene3D" id="3.30.450.20">
    <property type="entry name" value="PAS domain"/>
    <property type="match status" value="1"/>
</dbReference>
<dbReference type="InterPro" id="IPR003018">
    <property type="entry name" value="GAF"/>
</dbReference>
<evidence type="ECO:0000256" key="14">
    <source>
        <dbReference type="ARBA" id="ARBA00075117"/>
    </source>
</evidence>
<dbReference type="InterPro" id="IPR000014">
    <property type="entry name" value="PAS"/>
</dbReference>
<evidence type="ECO:0000256" key="15">
    <source>
        <dbReference type="ARBA" id="ARBA00081350"/>
    </source>
</evidence>
<dbReference type="Pfam" id="PF08448">
    <property type="entry name" value="PAS_4"/>
    <property type="match status" value="1"/>
</dbReference>
<gene>
    <name evidence="18" type="ORF">D7294_11390</name>
</gene>
<dbReference type="SMART" id="SM00065">
    <property type="entry name" value="GAF"/>
    <property type="match status" value="1"/>
</dbReference>
<feature type="region of interest" description="Disordered" evidence="16">
    <location>
        <begin position="270"/>
        <end position="319"/>
    </location>
</feature>
<keyword evidence="5" id="KW-0547">Nucleotide-binding</keyword>
<keyword evidence="6" id="KW-0418">Kinase</keyword>
<dbReference type="GO" id="GO:0005524">
    <property type="term" value="F:ATP binding"/>
    <property type="evidence" value="ECO:0007669"/>
    <property type="project" value="UniProtKB-KW"/>
</dbReference>
<keyword evidence="9" id="KW-0460">Magnesium</keyword>
<protein>
    <recommendedName>
        <fullName evidence="1">protein-serine/threonine phosphatase</fullName>
        <ecNumber evidence="1">3.1.3.16</ecNumber>
    </recommendedName>
    <alternativeName>
        <fullName evidence="15">Protein-serine/threonine phosphatase</fullName>
    </alternativeName>
    <alternativeName>
        <fullName evidence="14">Serine/threonine-protein kinase</fullName>
    </alternativeName>
</protein>
<dbReference type="InterPro" id="IPR013656">
    <property type="entry name" value="PAS_4"/>
</dbReference>
<accession>A0A3A9Z480</accession>
<keyword evidence="8" id="KW-0067">ATP-binding</keyword>
<evidence type="ECO:0000256" key="5">
    <source>
        <dbReference type="ARBA" id="ARBA00022741"/>
    </source>
</evidence>
<dbReference type="SMART" id="SM00331">
    <property type="entry name" value="PP2C_SIG"/>
    <property type="match status" value="1"/>
</dbReference>
<dbReference type="SMART" id="SM00091">
    <property type="entry name" value="PAS"/>
    <property type="match status" value="1"/>
</dbReference>
<keyword evidence="2" id="KW-0597">Phosphoprotein</keyword>
<keyword evidence="7" id="KW-0378">Hydrolase</keyword>
<evidence type="ECO:0000256" key="11">
    <source>
        <dbReference type="ARBA" id="ARBA00023211"/>
    </source>
</evidence>
<evidence type="ECO:0000256" key="1">
    <source>
        <dbReference type="ARBA" id="ARBA00013081"/>
    </source>
</evidence>
<dbReference type="SUPFAM" id="SSF55781">
    <property type="entry name" value="GAF domain-like"/>
    <property type="match status" value="2"/>
</dbReference>
<comment type="catalytic activity">
    <reaction evidence="12">
        <text>O-phospho-L-seryl-[protein] + H2O = L-seryl-[protein] + phosphate</text>
        <dbReference type="Rhea" id="RHEA:20629"/>
        <dbReference type="Rhea" id="RHEA-COMP:9863"/>
        <dbReference type="Rhea" id="RHEA-COMP:11604"/>
        <dbReference type="ChEBI" id="CHEBI:15377"/>
        <dbReference type="ChEBI" id="CHEBI:29999"/>
        <dbReference type="ChEBI" id="CHEBI:43474"/>
        <dbReference type="ChEBI" id="CHEBI:83421"/>
        <dbReference type="EC" id="3.1.3.16"/>
    </reaction>
</comment>
<evidence type="ECO:0000256" key="12">
    <source>
        <dbReference type="ARBA" id="ARBA00047761"/>
    </source>
</evidence>
<evidence type="ECO:0000313" key="18">
    <source>
        <dbReference type="EMBL" id="RKN43093.1"/>
    </source>
</evidence>
<keyword evidence="10" id="KW-0904">Protein phosphatase</keyword>
<evidence type="ECO:0000256" key="8">
    <source>
        <dbReference type="ARBA" id="ARBA00022840"/>
    </source>
</evidence>
<keyword evidence="4" id="KW-0479">Metal-binding</keyword>
<dbReference type="PANTHER" id="PTHR43156">
    <property type="entry name" value="STAGE II SPORULATION PROTEIN E-RELATED"/>
    <property type="match status" value="1"/>
</dbReference>
<evidence type="ECO:0000256" key="4">
    <source>
        <dbReference type="ARBA" id="ARBA00022723"/>
    </source>
</evidence>
<dbReference type="GO" id="GO:0004722">
    <property type="term" value="F:protein serine/threonine phosphatase activity"/>
    <property type="evidence" value="ECO:0007669"/>
    <property type="project" value="UniProtKB-EC"/>
</dbReference>
<dbReference type="InterPro" id="IPR029016">
    <property type="entry name" value="GAF-like_dom_sf"/>
</dbReference>
<comment type="function">
    <text evidence="13">Primarily acts as an independent SigF regulator that is sensitive to the osmosensory signal, mediating the cross talk of PknD with the SigF regulon. Possesses both phosphatase and kinase activities. The kinase domain functions as a classic anti-sigma factor-like kinase to phosphorylate the anti-anti-sigma factor domain at the canonical regulatory site, and the phosphatase domain antagonizes this activity.</text>
</comment>
<dbReference type="SUPFAM" id="SSF55785">
    <property type="entry name" value="PYP-like sensor domain (PAS domain)"/>
    <property type="match status" value="1"/>
</dbReference>
<feature type="compositionally biased region" description="Low complexity" evidence="16">
    <location>
        <begin position="282"/>
        <end position="294"/>
    </location>
</feature>
<dbReference type="PROSITE" id="PS50112">
    <property type="entry name" value="PAS"/>
    <property type="match status" value="1"/>
</dbReference>
<feature type="compositionally biased region" description="Gly residues" evidence="16">
    <location>
        <begin position="298"/>
        <end position="314"/>
    </location>
</feature>
<dbReference type="FunFam" id="3.60.40.10:FF:000005">
    <property type="entry name" value="Serine/threonine protein phosphatase"/>
    <property type="match status" value="1"/>
</dbReference>
<dbReference type="AlphaFoldDB" id="A0A3A9Z480"/>
<dbReference type="EMBL" id="RBAL01000005">
    <property type="protein sequence ID" value="RKN43093.1"/>
    <property type="molecule type" value="Genomic_DNA"/>
</dbReference>
<name>A0A3A9Z480_9ACTN</name>
<evidence type="ECO:0000256" key="10">
    <source>
        <dbReference type="ARBA" id="ARBA00022912"/>
    </source>
</evidence>
<evidence type="ECO:0000313" key="19">
    <source>
        <dbReference type="Proteomes" id="UP000272474"/>
    </source>
</evidence>
<dbReference type="InterPro" id="IPR001932">
    <property type="entry name" value="PPM-type_phosphatase-like_dom"/>
</dbReference>
<dbReference type="Pfam" id="PF07228">
    <property type="entry name" value="SpoIIE"/>
    <property type="match status" value="1"/>
</dbReference>
<dbReference type="Gene3D" id="3.30.450.40">
    <property type="match status" value="2"/>
</dbReference>
<dbReference type="EC" id="3.1.3.16" evidence="1"/>
<dbReference type="Gene3D" id="3.60.40.10">
    <property type="entry name" value="PPM-type phosphatase domain"/>
    <property type="match status" value="1"/>
</dbReference>
<feature type="domain" description="PAS" evidence="17">
    <location>
        <begin position="167"/>
        <end position="212"/>
    </location>
</feature>
<dbReference type="InterPro" id="IPR035965">
    <property type="entry name" value="PAS-like_dom_sf"/>
</dbReference>
<evidence type="ECO:0000256" key="7">
    <source>
        <dbReference type="ARBA" id="ARBA00022801"/>
    </source>
</evidence>
<comment type="caution">
    <text evidence="18">The sequence shown here is derived from an EMBL/GenBank/DDBJ whole genome shotgun (WGS) entry which is preliminary data.</text>
</comment>
<dbReference type="GO" id="GO:0016301">
    <property type="term" value="F:kinase activity"/>
    <property type="evidence" value="ECO:0007669"/>
    <property type="project" value="UniProtKB-KW"/>
</dbReference>
<evidence type="ECO:0000259" key="17">
    <source>
        <dbReference type="PROSITE" id="PS50112"/>
    </source>
</evidence>
<evidence type="ECO:0000256" key="9">
    <source>
        <dbReference type="ARBA" id="ARBA00022842"/>
    </source>
</evidence>
<dbReference type="GO" id="GO:0046872">
    <property type="term" value="F:metal ion binding"/>
    <property type="evidence" value="ECO:0007669"/>
    <property type="project" value="UniProtKB-KW"/>
</dbReference>
<dbReference type="Proteomes" id="UP000272474">
    <property type="component" value="Unassembled WGS sequence"/>
</dbReference>
<dbReference type="PANTHER" id="PTHR43156:SF2">
    <property type="entry name" value="STAGE II SPORULATION PROTEIN E"/>
    <property type="match status" value="1"/>
</dbReference>
<dbReference type="InterPro" id="IPR052016">
    <property type="entry name" value="Bact_Sigma-Reg"/>
</dbReference>
<dbReference type="CDD" id="cd00130">
    <property type="entry name" value="PAS"/>
    <property type="match status" value="1"/>
</dbReference>
<reference evidence="18 19" key="1">
    <citation type="journal article" date="2014" name="Int. J. Syst. Evol. Microbiol.">
        <title>Streptomyces hoynatensis sp. nov., isolated from deep marine sediment.</title>
        <authorList>
            <person name="Veyisoglu A."/>
            <person name="Sahin N."/>
        </authorList>
    </citation>
    <scope>NUCLEOTIDE SEQUENCE [LARGE SCALE GENOMIC DNA]</scope>
    <source>
        <strain evidence="18 19">KCTC 29097</strain>
    </source>
</reference>
<evidence type="ECO:0000256" key="13">
    <source>
        <dbReference type="ARBA" id="ARBA00056274"/>
    </source>
</evidence>
<organism evidence="18 19">
    <name type="scientific">Streptomyces hoynatensis</name>
    <dbReference type="NCBI Taxonomy" id="1141874"/>
    <lineage>
        <taxon>Bacteria</taxon>
        <taxon>Bacillati</taxon>
        <taxon>Actinomycetota</taxon>
        <taxon>Actinomycetes</taxon>
        <taxon>Kitasatosporales</taxon>
        <taxon>Streptomycetaceae</taxon>
        <taxon>Streptomyces</taxon>
    </lineage>
</organism>
<evidence type="ECO:0000256" key="3">
    <source>
        <dbReference type="ARBA" id="ARBA00022679"/>
    </source>
</evidence>
<evidence type="ECO:0000256" key="2">
    <source>
        <dbReference type="ARBA" id="ARBA00022553"/>
    </source>
</evidence>
<dbReference type="Pfam" id="PF13185">
    <property type="entry name" value="GAF_2"/>
    <property type="match status" value="1"/>
</dbReference>
<evidence type="ECO:0000256" key="6">
    <source>
        <dbReference type="ARBA" id="ARBA00022777"/>
    </source>
</evidence>
<proteinExistence type="predicted"/>
<keyword evidence="11" id="KW-0464">Manganese</keyword>
<keyword evidence="19" id="KW-1185">Reference proteome</keyword>